<accession>A0AAW7HYS1</accession>
<reference evidence="1" key="1">
    <citation type="submission" date="2023-08" db="EMBL/GenBank/DDBJ databases">
        <title>WGS of Aeromonas isolates.</title>
        <authorList>
            <person name="Lee H."/>
        </authorList>
    </citation>
    <scope>NUCLEOTIDE SEQUENCE</scope>
    <source>
        <strain evidence="1">SL22</strain>
    </source>
</reference>
<dbReference type="AlphaFoldDB" id="A0AAW7HYS1"/>
<protein>
    <submittedName>
        <fullName evidence="1">Uncharacterized protein</fullName>
    </submittedName>
</protein>
<proteinExistence type="predicted"/>
<organism evidence="1 2">
    <name type="scientific">Aeromonas bestiarum</name>
    <dbReference type="NCBI Taxonomy" id="105751"/>
    <lineage>
        <taxon>Bacteria</taxon>
        <taxon>Pseudomonadati</taxon>
        <taxon>Pseudomonadota</taxon>
        <taxon>Gammaproteobacteria</taxon>
        <taxon>Aeromonadales</taxon>
        <taxon>Aeromonadaceae</taxon>
        <taxon>Aeromonas</taxon>
    </lineage>
</organism>
<dbReference type="EMBL" id="JAOPLV010000006">
    <property type="protein sequence ID" value="MDM5141061.1"/>
    <property type="molecule type" value="Genomic_DNA"/>
</dbReference>
<dbReference type="Proteomes" id="UP001168216">
    <property type="component" value="Unassembled WGS sequence"/>
</dbReference>
<dbReference type="RefSeq" id="WP_290022350.1">
    <property type="nucleotide sequence ID" value="NZ_JAOPLV010000006.1"/>
</dbReference>
<comment type="caution">
    <text evidence="1">The sequence shown here is derived from an EMBL/GenBank/DDBJ whole genome shotgun (WGS) entry which is preliminary data.</text>
</comment>
<gene>
    <name evidence="1" type="ORF">OB959_14845</name>
</gene>
<sequence length="48" mass="5465">MNMRFYWFLIGFTGGQPGAGKHYENPLEHCFLTEASLIGGDIKFDLNQ</sequence>
<name>A0AAW7HYS1_9GAMM</name>
<evidence type="ECO:0000313" key="1">
    <source>
        <dbReference type="EMBL" id="MDM5141061.1"/>
    </source>
</evidence>
<evidence type="ECO:0000313" key="2">
    <source>
        <dbReference type="Proteomes" id="UP001168216"/>
    </source>
</evidence>